<dbReference type="Gene3D" id="3.40.50.150">
    <property type="entry name" value="Vaccinia Virus protein VP39"/>
    <property type="match status" value="1"/>
</dbReference>
<keyword evidence="2 5" id="KW-0808">Transferase</keyword>
<dbReference type="SUPFAM" id="SSF53335">
    <property type="entry name" value="S-adenosyl-L-methionine-dependent methyltransferases"/>
    <property type="match status" value="1"/>
</dbReference>
<comment type="function">
    <text evidence="5">O-methyltransferase required for two non-consecutive steps during ubiquinone biosynthesis. Catalyzes the 2 O-methylation of 3,4-dihydroxy-5-(all-trans-polyprenyl)benzoic acid into 4-hydroxy-3-methoxy-5-(all-trans-polyprenyl)benzoic acid. Also catalyzes the last step of ubiquinone biosynthesis by mediating methylation of 3-demethylubiquinone into ubiquinone. Also able to mediate the methylation of 3-demethylubiquinol into ubiquinol.</text>
</comment>
<dbReference type="InterPro" id="IPR010233">
    <property type="entry name" value="UbiG_MeTrfase"/>
</dbReference>
<comment type="pathway">
    <text evidence="5">Cofactor biosynthesis; ubiquinone biosynthesis.</text>
</comment>
<feature type="binding site" evidence="5">
    <location>
        <position position="194"/>
    </location>
    <ligand>
        <name>Mg(2+)</name>
        <dbReference type="ChEBI" id="CHEBI:18420"/>
    </ligand>
</feature>
<dbReference type="EC" id="2.1.1.114" evidence="5"/>
<accession>Q4UDP6</accession>
<dbReference type="PANTHER" id="PTHR43464:SF19">
    <property type="entry name" value="UBIQUINONE BIOSYNTHESIS O-METHYLTRANSFERASE, MITOCHONDRIAL"/>
    <property type="match status" value="1"/>
</dbReference>
<dbReference type="EC" id="2.1.1.64" evidence="5"/>
<dbReference type="OMA" id="LASRWWD"/>
<dbReference type="AlphaFoldDB" id="Q4UDP6"/>
<keyword evidence="4 5" id="KW-0949">S-adenosyl-L-methionine</keyword>
<proteinExistence type="inferred from homology"/>
<evidence type="ECO:0000256" key="2">
    <source>
        <dbReference type="ARBA" id="ARBA00022679"/>
    </source>
</evidence>
<comment type="cofactor">
    <cofactor evidence="5">
        <name>Mg(2+)</name>
        <dbReference type="ChEBI" id="CHEBI:18420"/>
    </cofactor>
</comment>
<keyword evidence="5" id="KW-0496">Mitochondrion</keyword>
<dbReference type="FunCoup" id="Q4UDP6">
    <property type="interactions" value="49"/>
</dbReference>
<dbReference type="CDD" id="cd02440">
    <property type="entry name" value="AdoMet_MTases"/>
    <property type="match status" value="1"/>
</dbReference>
<evidence type="ECO:0000313" key="6">
    <source>
        <dbReference type="EMBL" id="CAI74793.1"/>
    </source>
</evidence>
<keyword evidence="5" id="KW-0999">Mitochondrion inner membrane</keyword>
<organism evidence="6 7">
    <name type="scientific">Theileria annulata</name>
    <dbReference type="NCBI Taxonomy" id="5874"/>
    <lineage>
        <taxon>Eukaryota</taxon>
        <taxon>Sar</taxon>
        <taxon>Alveolata</taxon>
        <taxon>Apicomplexa</taxon>
        <taxon>Aconoidasida</taxon>
        <taxon>Piroplasmida</taxon>
        <taxon>Theileriidae</taxon>
        <taxon>Theileria</taxon>
    </lineage>
</organism>
<dbReference type="GO" id="GO:0120537">
    <property type="term" value="F:3-demethylubiquinone 3-O-methyltransferase activity"/>
    <property type="evidence" value="ECO:0007669"/>
    <property type="project" value="RHEA"/>
</dbReference>
<keyword evidence="5" id="KW-0479">Metal-binding</keyword>
<feature type="binding site" evidence="5">
    <location>
        <position position="51"/>
    </location>
    <ligand>
        <name>S-adenosyl-L-methionine</name>
        <dbReference type="ChEBI" id="CHEBI:59789"/>
    </ligand>
</feature>
<feature type="binding site" evidence="5">
    <location>
        <position position="198"/>
    </location>
    <ligand>
        <name>Mg(2+)</name>
        <dbReference type="ChEBI" id="CHEBI:18420"/>
    </ligand>
</feature>
<keyword evidence="3 5" id="KW-0831">Ubiquinone biosynthesis</keyword>
<dbReference type="Pfam" id="PF13489">
    <property type="entry name" value="Methyltransf_23"/>
    <property type="match status" value="1"/>
</dbReference>
<dbReference type="RefSeq" id="XP_952525.1">
    <property type="nucleotide sequence ID" value="XM_947432.1"/>
</dbReference>
<keyword evidence="5" id="KW-0472">Membrane</keyword>
<name>Q4UDP6_THEAN</name>
<dbReference type="InterPro" id="IPR029063">
    <property type="entry name" value="SAM-dependent_MTases_sf"/>
</dbReference>
<protein>
    <recommendedName>
        <fullName evidence="5">Ubiquinone biosynthesis O-methyltransferase, mitochondrial</fullName>
    </recommendedName>
    <alternativeName>
        <fullName evidence="5">3-demethylubiquinol 3-O-methyltransferase</fullName>
        <ecNumber evidence="5">2.1.1.64</ecNumber>
    </alternativeName>
    <alternativeName>
        <fullName evidence="5">3-demethylubiquinone 3-O-methyltransferase</fullName>
        <ecNumber evidence="5">2.1.1.-</ecNumber>
    </alternativeName>
    <alternativeName>
        <fullName evidence="5">Polyprenyldihydroxybenzoate methyltransferase</fullName>
        <ecNumber evidence="5">2.1.1.114</ecNumber>
    </alternativeName>
</protein>
<dbReference type="GO" id="GO:0046872">
    <property type="term" value="F:metal ion binding"/>
    <property type="evidence" value="ECO:0007669"/>
    <property type="project" value="UniProtKB-KW"/>
</dbReference>
<comment type="similarity">
    <text evidence="5">Belongs to the class I-like SAM-binding methyltransferase superfamily. UbiG/COQ3 family.</text>
</comment>
<feature type="binding site" evidence="5">
    <location>
        <position position="193"/>
    </location>
    <ligand>
        <name>S-adenosyl-L-methionine</name>
        <dbReference type="ChEBI" id="CHEBI:59789"/>
    </ligand>
</feature>
<dbReference type="GeneID" id="3862393"/>
<dbReference type="EMBL" id="CR940348">
    <property type="protein sequence ID" value="CAI74793.1"/>
    <property type="molecule type" value="Genomic_DNA"/>
</dbReference>
<evidence type="ECO:0000256" key="4">
    <source>
        <dbReference type="ARBA" id="ARBA00022691"/>
    </source>
</evidence>
<dbReference type="Proteomes" id="UP000001950">
    <property type="component" value="Chromosome 2"/>
</dbReference>
<comment type="subcellular location">
    <subcellularLocation>
        <location evidence="5">Mitochondrion inner membrane</location>
        <topology evidence="5">Peripheral membrane protein</topology>
        <orientation evidence="5">Matrix side</orientation>
    </subcellularLocation>
</comment>
<dbReference type="VEuPathDB" id="PiroplasmaDB:TA11825"/>
<comment type="catalytic activity">
    <reaction evidence="5">
        <text>a 3-demethylubiquinol + S-adenosyl-L-methionine = a ubiquinol + S-adenosyl-L-homocysteine + H(+)</text>
        <dbReference type="Rhea" id="RHEA:44380"/>
        <dbReference type="Rhea" id="RHEA-COMP:9566"/>
        <dbReference type="Rhea" id="RHEA-COMP:10914"/>
        <dbReference type="ChEBI" id="CHEBI:15378"/>
        <dbReference type="ChEBI" id="CHEBI:17976"/>
        <dbReference type="ChEBI" id="CHEBI:57856"/>
        <dbReference type="ChEBI" id="CHEBI:59789"/>
        <dbReference type="ChEBI" id="CHEBI:84422"/>
        <dbReference type="EC" id="2.1.1.64"/>
    </reaction>
</comment>
<evidence type="ECO:0000256" key="1">
    <source>
        <dbReference type="ARBA" id="ARBA00022603"/>
    </source>
</evidence>
<dbReference type="OrthoDB" id="3265906at2759"/>
<dbReference type="NCBIfam" id="TIGR01983">
    <property type="entry name" value="UbiG"/>
    <property type="match status" value="1"/>
</dbReference>
<keyword evidence="5" id="KW-0460">Magnesium</keyword>
<evidence type="ECO:0000256" key="5">
    <source>
        <dbReference type="HAMAP-Rule" id="MF_03190"/>
    </source>
</evidence>
<keyword evidence="7" id="KW-1185">Reference proteome</keyword>
<dbReference type="InParanoid" id="Q4UDP6"/>
<dbReference type="STRING" id="5874.Q4UDP6"/>
<comment type="catalytic activity">
    <reaction evidence="5">
        <text>a 3-demethylubiquinone + S-adenosyl-L-methionine = a ubiquinone + S-adenosyl-L-homocysteine</text>
        <dbReference type="Rhea" id="RHEA:81215"/>
        <dbReference type="Rhea" id="RHEA-COMP:9565"/>
        <dbReference type="Rhea" id="RHEA-COMP:19654"/>
        <dbReference type="ChEBI" id="CHEBI:16389"/>
        <dbReference type="ChEBI" id="CHEBI:57856"/>
        <dbReference type="ChEBI" id="CHEBI:59789"/>
        <dbReference type="ChEBI" id="CHEBI:231825"/>
    </reaction>
</comment>
<evidence type="ECO:0000256" key="3">
    <source>
        <dbReference type="ARBA" id="ARBA00022688"/>
    </source>
</evidence>
<dbReference type="GO" id="GO:0010420">
    <property type="term" value="F:polyprenyldihydroxybenzoate methyltransferase activity"/>
    <property type="evidence" value="ECO:0007669"/>
    <property type="project" value="UniProtKB-UniRule"/>
</dbReference>
<feature type="binding site" evidence="5">
    <location>
        <position position="134"/>
    </location>
    <ligand>
        <name>S-adenosyl-L-methionine</name>
        <dbReference type="ChEBI" id="CHEBI:59789"/>
    </ligand>
</feature>
<sequence length="309" mass="35501">MSFINIPVKKSYFLLSYNRFTSSVGFFDRFSHNWWDIDGDMSVLHDYNQVRIPFIANSYINRKKDKVETGSYNSDNTSNPFLFTQFGIFKEPYKRSTVHIESVLKGLKILDVGCGGGILTESLAKFGSKVLGIDPNEQLIEVAKSHKKTHFDDYHLRLGLRNDYCNNLDYKSISVYDFLTDKTRASFDIVVASEVIEHVENREKERFLEALTSLVKPGGLFVITTPGSSLLSYFVNVFLAENLLSKVPKHTHDFDLFISPRNCSRILKKLNFDPVSIQGLLYLPFLRRFFHINSPDLLYMYSFTTSDTG</sequence>
<dbReference type="GO" id="GO:0031314">
    <property type="term" value="C:extrinsic component of mitochondrial inner membrane"/>
    <property type="evidence" value="ECO:0007669"/>
    <property type="project" value="UniProtKB-UniRule"/>
</dbReference>
<keyword evidence="1 5" id="KW-0489">Methyltransferase</keyword>
<dbReference type="HAMAP" id="MF_00472">
    <property type="entry name" value="UbiG"/>
    <property type="match status" value="1"/>
</dbReference>
<feature type="binding site" evidence="5">
    <location>
        <position position="113"/>
    </location>
    <ligand>
        <name>S-adenosyl-L-methionine</name>
        <dbReference type="ChEBI" id="CHEBI:59789"/>
    </ligand>
</feature>
<dbReference type="GO" id="GO:0061542">
    <property type="term" value="F:3-demethylubiquinol 3-O-methyltransferase activity"/>
    <property type="evidence" value="ECO:0007669"/>
    <property type="project" value="UniProtKB-UniRule"/>
</dbReference>
<dbReference type="EC" id="2.1.1.-" evidence="5"/>
<comment type="subunit">
    <text evidence="5">Component of a multi-subunit COQ enzyme complex.</text>
</comment>
<evidence type="ECO:0000313" key="7">
    <source>
        <dbReference type="Proteomes" id="UP000001950"/>
    </source>
</evidence>
<dbReference type="UniPathway" id="UPA00232"/>
<dbReference type="eggNOG" id="KOG1270">
    <property type="taxonomic scope" value="Eukaryota"/>
</dbReference>
<comment type="catalytic activity">
    <reaction evidence="5">
        <text>a 3,4-dihydroxy-5-(all-trans-polyprenyl)benzoate + S-adenosyl-L-methionine = a 4-hydroxy-3-methoxy-5-(all-trans-polyprenyl)benzoate + S-adenosyl-L-homocysteine + H(+)</text>
        <dbReference type="Rhea" id="RHEA:44452"/>
        <dbReference type="Rhea" id="RHEA-COMP:10930"/>
        <dbReference type="Rhea" id="RHEA-COMP:10931"/>
        <dbReference type="ChEBI" id="CHEBI:15378"/>
        <dbReference type="ChEBI" id="CHEBI:57856"/>
        <dbReference type="ChEBI" id="CHEBI:59789"/>
        <dbReference type="ChEBI" id="CHEBI:64694"/>
        <dbReference type="ChEBI" id="CHEBI:84443"/>
        <dbReference type="EC" id="2.1.1.114"/>
    </reaction>
</comment>
<gene>
    <name evidence="6" type="ORF">TA11825</name>
</gene>
<reference evidence="6 7" key="1">
    <citation type="journal article" date="2005" name="Science">
        <title>Genome of the host-cell transforming parasite Theileria annulata compared with T. parva.</title>
        <authorList>
            <person name="Pain A."/>
            <person name="Renauld H."/>
            <person name="Berriman M."/>
            <person name="Murphy L."/>
            <person name="Yeats C.A."/>
            <person name="Weir W."/>
            <person name="Kerhornou A."/>
            <person name="Aslett M."/>
            <person name="Bishop R."/>
            <person name="Bouchier C."/>
            <person name="Cochet M."/>
            <person name="Coulson R.M.R."/>
            <person name="Cronin A."/>
            <person name="de Villiers E.P."/>
            <person name="Fraser A."/>
            <person name="Fosker N."/>
            <person name="Gardner M."/>
            <person name="Goble A."/>
            <person name="Griffiths-Jones S."/>
            <person name="Harris D.E."/>
            <person name="Katzer F."/>
            <person name="Larke N."/>
            <person name="Lord A."/>
            <person name="Maser P."/>
            <person name="McKellar S."/>
            <person name="Mooney P."/>
            <person name="Morton F."/>
            <person name="Nene V."/>
            <person name="O'Neil S."/>
            <person name="Price C."/>
            <person name="Quail M.A."/>
            <person name="Rabbinowitsch E."/>
            <person name="Rawlings N.D."/>
            <person name="Rutter S."/>
            <person name="Saunders D."/>
            <person name="Seeger K."/>
            <person name="Shah T."/>
            <person name="Squares R."/>
            <person name="Squares S."/>
            <person name="Tivey A."/>
            <person name="Walker A.R."/>
            <person name="Woodward J."/>
            <person name="Dobbelaere D.A.E."/>
            <person name="Langsley G."/>
            <person name="Rajandream M.A."/>
            <person name="McKeever D."/>
            <person name="Shiels B."/>
            <person name="Tait A."/>
            <person name="Barrell B.G."/>
            <person name="Hall N."/>
        </authorList>
    </citation>
    <scope>NUCLEOTIDE SEQUENCE [LARGE SCALE GENOMIC DNA]</scope>
    <source>
        <strain evidence="7">Ankara</strain>
    </source>
</reference>
<dbReference type="KEGG" id="tan:TA11825"/>
<dbReference type="GO" id="GO:0032259">
    <property type="term" value="P:methylation"/>
    <property type="evidence" value="ECO:0007669"/>
    <property type="project" value="UniProtKB-KW"/>
</dbReference>
<feature type="binding site" evidence="5">
    <location>
        <position position="197"/>
    </location>
    <ligand>
        <name>Mg(2+)</name>
        <dbReference type="ChEBI" id="CHEBI:18420"/>
    </ligand>
</feature>
<dbReference type="PANTHER" id="PTHR43464">
    <property type="entry name" value="METHYLTRANSFERASE"/>
    <property type="match status" value="1"/>
</dbReference>